<gene>
    <name evidence="3" type="ORF">PsYK624_014250</name>
</gene>
<dbReference type="InterPro" id="IPR045340">
    <property type="entry name" value="DUF6533"/>
</dbReference>
<evidence type="ECO:0000313" key="4">
    <source>
        <dbReference type="Proteomes" id="UP000703269"/>
    </source>
</evidence>
<keyword evidence="4" id="KW-1185">Reference proteome</keyword>
<feature type="transmembrane region" description="Helical" evidence="1">
    <location>
        <begin position="79"/>
        <end position="99"/>
    </location>
</feature>
<protein>
    <recommendedName>
        <fullName evidence="2">DUF6533 domain-containing protein</fullName>
    </recommendedName>
</protein>
<feature type="transmembrane region" description="Helical" evidence="1">
    <location>
        <begin position="111"/>
        <end position="131"/>
    </location>
</feature>
<dbReference type="EMBL" id="BPQB01000002">
    <property type="protein sequence ID" value="GJE85346.1"/>
    <property type="molecule type" value="Genomic_DNA"/>
</dbReference>
<feature type="transmembrane region" description="Helical" evidence="1">
    <location>
        <begin position="15"/>
        <end position="35"/>
    </location>
</feature>
<feature type="domain" description="DUF6533" evidence="2">
    <location>
        <begin position="18"/>
        <end position="62"/>
    </location>
</feature>
<dbReference type="Proteomes" id="UP000703269">
    <property type="component" value="Unassembled WGS sequence"/>
</dbReference>
<keyword evidence="1" id="KW-0812">Transmembrane</keyword>
<evidence type="ECO:0000313" key="3">
    <source>
        <dbReference type="EMBL" id="GJE85346.1"/>
    </source>
</evidence>
<accession>A0A9P3L7R5</accession>
<reference evidence="3 4" key="1">
    <citation type="submission" date="2021-08" db="EMBL/GenBank/DDBJ databases">
        <title>Draft Genome Sequence of Phanerochaete sordida strain YK-624.</title>
        <authorList>
            <person name="Mori T."/>
            <person name="Dohra H."/>
            <person name="Suzuki T."/>
            <person name="Kawagishi H."/>
            <person name="Hirai H."/>
        </authorList>
    </citation>
    <scope>NUCLEOTIDE SEQUENCE [LARGE SCALE GENOMIC DNA]</scope>
    <source>
        <strain evidence="3 4">YK-624</strain>
    </source>
</reference>
<feature type="transmembrane region" description="Helical" evidence="1">
    <location>
        <begin position="47"/>
        <end position="73"/>
    </location>
</feature>
<dbReference type="Pfam" id="PF20151">
    <property type="entry name" value="DUF6533"/>
    <property type="match status" value="1"/>
</dbReference>
<organism evidence="3 4">
    <name type="scientific">Phanerochaete sordida</name>
    <dbReference type="NCBI Taxonomy" id="48140"/>
    <lineage>
        <taxon>Eukaryota</taxon>
        <taxon>Fungi</taxon>
        <taxon>Dikarya</taxon>
        <taxon>Basidiomycota</taxon>
        <taxon>Agaricomycotina</taxon>
        <taxon>Agaricomycetes</taxon>
        <taxon>Polyporales</taxon>
        <taxon>Phanerochaetaceae</taxon>
        <taxon>Phanerochaete</taxon>
    </lineage>
</organism>
<evidence type="ECO:0000256" key="1">
    <source>
        <dbReference type="SAM" id="Phobius"/>
    </source>
</evidence>
<sequence>MSFDYDSEQLRSFQLSNYVGCSFAALIIYEYSITFGQEIETIWKRKVTVASGLVLVARWMLLLLAAACILTPTARGCTAAGNIVHVMFAVGYLPVNLFLSLRIFALWGRNWTLFTIVFVLGLAPSLTNSLGAADFTFAPFVGPVSACLDFLKPVYAANFNRNYTMRLYCAGRTASAGPHGDQPDMDQVISQMEGCAPGQGPRLNSGMYST</sequence>
<proteinExistence type="predicted"/>
<feature type="transmembrane region" description="Helical" evidence="1">
    <location>
        <begin position="137"/>
        <end position="157"/>
    </location>
</feature>
<keyword evidence="1" id="KW-1133">Transmembrane helix</keyword>
<evidence type="ECO:0000259" key="2">
    <source>
        <dbReference type="Pfam" id="PF20151"/>
    </source>
</evidence>
<dbReference type="AlphaFoldDB" id="A0A9P3L7R5"/>
<comment type="caution">
    <text evidence="3">The sequence shown here is derived from an EMBL/GenBank/DDBJ whole genome shotgun (WGS) entry which is preliminary data.</text>
</comment>
<name>A0A9P3L7R5_9APHY</name>
<keyword evidence="1" id="KW-0472">Membrane</keyword>
<dbReference type="OrthoDB" id="2756678at2759"/>